<dbReference type="AlphaFoldDB" id="A0A974DBE9"/>
<reference evidence="3" key="1">
    <citation type="journal article" date="2016" name="Nature">
        <title>Genome evolution in the allotetraploid frog Xenopus laevis.</title>
        <authorList>
            <person name="Session A.M."/>
            <person name="Uno Y."/>
            <person name="Kwon T."/>
            <person name="Chapman J.A."/>
            <person name="Toyoda A."/>
            <person name="Takahashi S."/>
            <person name="Fukui A."/>
            <person name="Hikosaka A."/>
            <person name="Suzuki A."/>
            <person name="Kondo M."/>
            <person name="van Heeringen S.J."/>
            <person name="Quigley I."/>
            <person name="Heinz S."/>
            <person name="Ogino H."/>
            <person name="Ochi H."/>
            <person name="Hellsten U."/>
            <person name="Lyons J.B."/>
            <person name="Simakov O."/>
            <person name="Putnam N."/>
            <person name="Stites J."/>
            <person name="Kuroki Y."/>
            <person name="Tanaka T."/>
            <person name="Michiue T."/>
            <person name="Watanabe M."/>
            <person name="Bogdanovic O."/>
            <person name="Lister R."/>
            <person name="Georgiou G."/>
            <person name="Paranjpe S.S."/>
            <person name="van Kruijsbergen I."/>
            <person name="Shu S."/>
            <person name="Carlson J."/>
            <person name="Kinoshita T."/>
            <person name="Ohta Y."/>
            <person name="Mawaribuchi S."/>
            <person name="Jenkins J."/>
            <person name="Grimwood J."/>
            <person name="Schmutz J."/>
            <person name="Mitros T."/>
            <person name="Mozaffari S.V."/>
            <person name="Suzuki Y."/>
            <person name="Haramoto Y."/>
            <person name="Yamamoto T.S."/>
            <person name="Takagi C."/>
            <person name="Heald R."/>
            <person name="Miller K."/>
            <person name="Haudenschild C."/>
            <person name="Kitzman J."/>
            <person name="Nakayama T."/>
            <person name="Izutsu Y."/>
            <person name="Robert J."/>
            <person name="Fortriede J."/>
            <person name="Burns K."/>
            <person name="Lotay V."/>
            <person name="Karimi K."/>
            <person name="Yasuoka Y."/>
            <person name="Dichmann D.S."/>
            <person name="Flajnik M.F."/>
            <person name="Houston D.W."/>
            <person name="Shendure J."/>
            <person name="DuPasquier L."/>
            <person name="Vize P.D."/>
            <person name="Zorn A.M."/>
            <person name="Ito M."/>
            <person name="Marcotte E.M."/>
            <person name="Wallingford J.B."/>
            <person name="Ito Y."/>
            <person name="Asashima M."/>
            <person name="Ueno N."/>
            <person name="Matsuda Y."/>
            <person name="Veenstra G.J."/>
            <person name="Fujiyama A."/>
            <person name="Harland R.M."/>
            <person name="Taira M."/>
            <person name="Rokhsar D.S."/>
        </authorList>
    </citation>
    <scope>NUCLEOTIDE SEQUENCE [LARGE SCALE GENOMIC DNA]</scope>
    <source>
        <strain evidence="3">J</strain>
    </source>
</reference>
<gene>
    <name evidence="2" type="ORF">XELAEV_18017577mg</name>
</gene>
<organism evidence="2 3">
    <name type="scientific">Xenopus laevis</name>
    <name type="common">African clawed frog</name>
    <dbReference type="NCBI Taxonomy" id="8355"/>
    <lineage>
        <taxon>Eukaryota</taxon>
        <taxon>Metazoa</taxon>
        <taxon>Chordata</taxon>
        <taxon>Craniata</taxon>
        <taxon>Vertebrata</taxon>
        <taxon>Euteleostomi</taxon>
        <taxon>Amphibia</taxon>
        <taxon>Batrachia</taxon>
        <taxon>Anura</taxon>
        <taxon>Pipoidea</taxon>
        <taxon>Pipidae</taxon>
        <taxon>Xenopodinae</taxon>
        <taxon>Xenopus</taxon>
        <taxon>Xenopus</taxon>
    </lineage>
</organism>
<sequence length="76" mass="8796">MSSNRCSSLSLYTKVNYIFLHFDFSCLKCRRFAKKNGSLEKGNCLTQPIPYIFAYFLETGIKVGILFWIRGNNCMP</sequence>
<name>A0A974DBE9_XENLA</name>
<evidence type="ECO:0000313" key="2">
    <source>
        <dbReference type="EMBL" id="OCT88944.1"/>
    </source>
</evidence>
<feature type="transmembrane region" description="Helical" evidence="1">
    <location>
        <begin position="49"/>
        <end position="69"/>
    </location>
</feature>
<accession>A0A974DBE9</accession>
<keyword evidence="1" id="KW-0812">Transmembrane</keyword>
<keyword evidence="1" id="KW-0472">Membrane</keyword>
<dbReference type="Proteomes" id="UP000694892">
    <property type="component" value="Chromosome 3L"/>
</dbReference>
<evidence type="ECO:0000313" key="3">
    <source>
        <dbReference type="Proteomes" id="UP000694892"/>
    </source>
</evidence>
<proteinExistence type="predicted"/>
<protein>
    <submittedName>
        <fullName evidence="2">Uncharacterized protein</fullName>
    </submittedName>
</protein>
<keyword evidence="1" id="KW-1133">Transmembrane helix</keyword>
<evidence type="ECO:0000256" key="1">
    <source>
        <dbReference type="SAM" id="Phobius"/>
    </source>
</evidence>
<dbReference type="EMBL" id="CM004470">
    <property type="protein sequence ID" value="OCT88944.1"/>
    <property type="molecule type" value="Genomic_DNA"/>
</dbReference>